<accession>A0ABN9UAJ5</accession>
<sequence>DGGVKFRIRMRNMSTWGPSAKQLLKRPYDATIIQEARVNMSDTNDVLVEFDKAGYKGMVCPAGAESAHFTSKAGGVAVGVSKIWAPWSSRHLASNTGDLPGKRADKHKKDHNITTGVRFKGSVGMQVLLKDAHIAILGGYLY</sequence>
<comment type="caution">
    <text evidence="1">The sequence shown here is derived from an EMBL/GenBank/DDBJ whole genome shotgun (WGS) entry which is preliminary data.</text>
</comment>
<name>A0ABN9UAJ5_9DINO</name>
<evidence type="ECO:0000313" key="2">
    <source>
        <dbReference type="Proteomes" id="UP001189429"/>
    </source>
</evidence>
<dbReference type="Proteomes" id="UP001189429">
    <property type="component" value="Unassembled WGS sequence"/>
</dbReference>
<gene>
    <name evidence="1" type="ORF">PCOR1329_LOCUS46759</name>
</gene>
<proteinExistence type="predicted"/>
<organism evidence="1 2">
    <name type="scientific">Prorocentrum cordatum</name>
    <dbReference type="NCBI Taxonomy" id="2364126"/>
    <lineage>
        <taxon>Eukaryota</taxon>
        <taxon>Sar</taxon>
        <taxon>Alveolata</taxon>
        <taxon>Dinophyceae</taxon>
        <taxon>Prorocentrales</taxon>
        <taxon>Prorocentraceae</taxon>
        <taxon>Prorocentrum</taxon>
    </lineage>
</organism>
<protein>
    <submittedName>
        <fullName evidence="1">Uncharacterized protein</fullName>
    </submittedName>
</protein>
<feature type="non-terminal residue" evidence="1">
    <location>
        <position position="142"/>
    </location>
</feature>
<evidence type="ECO:0000313" key="1">
    <source>
        <dbReference type="EMBL" id="CAK0856352.1"/>
    </source>
</evidence>
<dbReference type="EMBL" id="CAUYUJ010015624">
    <property type="protein sequence ID" value="CAK0856352.1"/>
    <property type="molecule type" value="Genomic_DNA"/>
</dbReference>
<keyword evidence="2" id="KW-1185">Reference proteome</keyword>
<reference evidence="1" key="1">
    <citation type="submission" date="2023-10" db="EMBL/GenBank/DDBJ databases">
        <authorList>
            <person name="Chen Y."/>
            <person name="Shah S."/>
            <person name="Dougan E. K."/>
            <person name="Thang M."/>
            <person name="Chan C."/>
        </authorList>
    </citation>
    <scope>NUCLEOTIDE SEQUENCE [LARGE SCALE GENOMIC DNA]</scope>
</reference>
<feature type="non-terminal residue" evidence="1">
    <location>
        <position position="1"/>
    </location>
</feature>